<dbReference type="Proteomes" id="UP000223606">
    <property type="component" value="Chromosome 1"/>
</dbReference>
<accession>A0A2C9D7E1</accession>
<gene>
    <name evidence="1" type="ORF">HDIA_2612</name>
</gene>
<sequence length="474" mass="53509">MRQQLYEAMKQLEASGGRMEGKRVVELALAFSEAETKNEIFWQLHRYWFLNQNKELIGAQNVLYDAICSQYIGEFGVGDFSARLTEQRRKKDGRKKRVLLSGNAIKNTKHAPTRFLVEMGNMFRRNGHEVFVLYTGMMCRSLSLTYPKPFKFQFPPVIGTGLASIYNYHDETFNIVQGVREQFRFEDGLALLRLVNNPFNRDDVRMLDEEIAEFAPDFIMSIGGHDPLAERYASVIGGVWLPQLSATFYSPHLRPAVTQSMWNTALSTEDRKPIKPMAPLIARLPYPVPFYIANPKLNEALKRVAEQKPYVAIVGNRLHQEVTPELKERMVAFHKKTGARFVLAGDRANQLMDANVGIFGLDTIRDLGALYHFSALNLNPPRGGGGTAAAEATRAGKPTFTLKFGDVYDALGDAFAFDDLDAMFAGIERYYEEEAYRQSFAGPIAEKARELYDSDLFYKAIMAGLEEQVLSSAS</sequence>
<dbReference type="KEGG" id="hdi:HDIA_2612"/>
<name>A0A2C9D7E1_9HYPH</name>
<dbReference type="Gene3D" id="3.40.50.2000">
    <property type="entry name" value="Glycogen Phosphorylase B"/>
    <property type="match status" value="1"/>
</dbReference>
<dbReference type="RefSeq" id="WP_099556573.1">
    <property type="nucleotide sequence ID" value="NZ_LT960614.1"/>
</dbReference>
<dbReference type="SUPFAM" id="SSF53756">
    <property type="entry name" value="UDP-Glycosyltransferase/glycogen phosphorylase"/>
    <property type="match status" value="1"/>
</dbReference>
<evidence type="ECO:0000313" key="2">
    <source>
        <dbReference type="Proteomes" id="UP000223606"/>
    </source>
</evidence>
<proteinExistence type="predicted"/>
<protein>
    <recommendedName>
        <fullName evidence="3">Glycosyl transferases group 1</fullName>
    </recommendedName>
</protein>
<dbReference type="OrthoDB" id="1883113at2"/>
<keyword evidence="2" id="KW-1185">Reference proteome</keyword>
<evidence type="ECO:0000313" key="1">
    <source>
        <dbReference type="EMBL" id="SON56153.1"/>
    </source>
</evidence>
<evidence type="ECO:0008006" key="3">
    <source>
        <dbReference type="Google" id="ProtNLM"/>
    </source>
</evidence>
<dbReference type="AlphaFoldDB" id="A0A2C9D7E1"/>
<dbReference type="EMBL" id="LT960614">
    <property type="protein sequence ID" value="SON56153.1"/>
    <property type="molecule type" value="Genomic_DNA"/>
</dbReference>
<reference evidence="2" key="1">
    <citation type="submission" date="2017-09" db="EMBL/GenBank/DDBJ databases">
        <title>Genome sequence of Nannocystis excedens DSM 71.</title>
        <authorList>
            <person name="Blom J."/>
        </authorList>
    </citation>
    <scope>NUCLEOTIDE SEQUENCE [LARGE SCALE GENOMIC DNA]</scope>
    <source>
        <strain evidence="2">type strain: E19</strain>
    </source>
</reference>
<organism evidence="1 2">
    <name type="scientific">Hartmannibacter diazotrophicus</name>
    <dbReference type="NCBI Taxonomy" id="1482074"/>
    <lineage>
        <taxon>Bacteria</taxon>
        <taxon>Pseudomonadati</taxon>
        <taxon>Pseudomonadota</taxon>
        <taxon>Alphaproteobacteria</taxon>
        <taxon>Hyphomicrobiales</taxon>
        <taxon>Pleomorphomonadaceae</taxon>
        <taxon>Hartmannibacter</taxon>
    </lineage>
</organism>